<dbReference type="GO" id="GO:0000981">
    <property type="term" value="F:DNA-binding transcription factor activity, RNA polymerase II-specific"/>
    <property type="evidence" value="ECO:0007669"/>
    <property type="project" value="InterPro"/>
</dbReference>
<dbReference type="AlphaFoldDB" id="A0A9P8V1N0"/>
<feature type="non-terminal residue" evidence="6">
    <location>
        <position position="1"/>
    </location>
</feature>
<evidence type="ECO:0000256" key="5">
    <source>
        <dbReference type="ARBA" id="ARBA00023242"/>
    </source>
</evidence>
<dbReference type="GO" id="GO:0005634">
    <property type="term" value="C:nucleus"/>
    <property type="evidence" value="ECO:0007669"/>
    <property type="project" value="UniProtKB-SubCell"/>
</dbReference>
<dbReference type="PANTHER" id="PTHR47338:SF27">
    <property type="entry name" value="ZN(II)2CYS6 TRANSCRIPTION FACTOR (EUROFUNG)"/>
    <property type="match status" value="1"/>
</dbReference>
<accession>A0A9P8V1N0</accession>
<evidence type="ECO:0000256" key="2">
    <source>
        <dbReference type="ARBA" id="ARBA00022723"/>
    </source>
</evidence>
<organism evidence="6 7">
    <name type="scientific">Plectosphaerella plurivora</name>
    <dbReference type="NCBI Taxonomy" id="936078"/>
    <lineage>
        <taxon>Eukaryota</taxon>
        <taxon>Fungi</taxon>
        <taxon>Dikarya</taxon>
        <taxon>Ascomycota</taxon>
        <taxon>Pezizomycotina</taxon>
        <taxon>Sordariomycetes</taxon>
        <taxon>Hypocreomycetidae</taxon>
        <taxon>Glomerellales</taxon>
        <taxon>Plectosphaerellaceae</taxon>
        <taxon>Plectosphaerella</taxon>
    </lineage>
</organism>
<evidence type="ECO:0000256" key="4">
    <source>
        <dbReference type="ARBA" id="ARBA00023163"/>
    </source>
</evidence>
<keyword evidence="2" id="KW-0479">Metal-binding</keyword>
<evidence type="ECO:0000313" key="7">
    <source>
        <dbReference type="Proteomes" id="UP000770015"/>
    </source>
</evidence>
<sequence>MAMTSILGRCTQCMVQNSNNNSTGTTGRRPRQAPWEQTSDYALICSELLTCEVYFEQSVAEAMDQRCRNEAGDAYDGTLAGPLVFSHLLYLLCHCFLYQPVLLSERIRESNGKASHNFLARGLDSGFDAANRMIRLVRDVKAAGYHPRGSFYGYCLVVAGSILAIGVSSTRQAVRDECSTSLTSCREIIGELAELWPSCLSMRHVLDGLIKRVERFSTLAATATFLEPLERADRDFMWAILDYNTLCSKTDGFWDSQSGRE</sequence>
<evidence type="ECO:0000256" key="1">
    <source>
        <dbReference type="ARBA" id="ARBA00004123"/>
    </source>
</evidence>
<comment type="caution">
    <text evidence="6">The sequence shown here is derived from an EMBL/GenBank/DDBJ whole genome shotgun (WGS) entry which is preliminary data.</text>
</comment>
<dbReference type="GO" id="GO:0046872">
    <property type="term" value="F:metal ion binding"/>
    <property type="evidence" value="ECO:0007669"/>
    <property type="project" value="UniProtKB-KW"/>
</dbReference>
<keyword evidence="5" id="KW-0539">Nucleus</keyword>
<name>A0A9P8V1N0_9PEZI</name>
<keyword evidence="7" id="KW-1185">Reference proteome</keyword>
<reference evidence="6" key="1">
    <citation type="journal article" date="2021" name="Nat. Commun.">
        <title>Genetic determinants of endophytism in the Arabidopsis root mycobiome.</title>
        <authorList>
            <person name="Mesny F."/>
            <person name="Miyauchi S."/>
            <person name="Thiergart T."/>
            <person name="Pickel B."/>
            <person name="Atanasova L."/>
            <person name="Karlsson M."/>
            <person name="Huettel B."/>
            <person name="Barry K.W."/>
            <person name="Haridas S."/>
            <person name="Chen C."/>
            <person name="Bauer D."/>
            <person name="Andreopoulos W."/>
            <person name="Pangilinan J."/>
            <person name="LaButti K."/>
            <person name="Riley R."/>
            <person name="Lipzen A."/>
            <person name="Clum A."/>
            <person name="Drula E."/>
            <person name="Henrissat B."/>
            <person name="Kohler A."/>
            <person name="Grigoriev I.V."/>
            <person name="Martin F.M."/>
            <person name="Hacquard S."/>
        </authorList>
    </citation>
    <scope>NUCLEOTIDE SEQUENCE</scope>
    <source>
        <strain evidence="6">MPI-SDFR-AT-0117</strain>
    </source>
</reference>
<evidence type="ECO:0000313" key="6">
    <source>
        <dbReference type="EMBL" id="KAH6662903.1"/>
    </source>
</evidence>
<gene>
    <name evidence="6" type="ORF">F5X68DRAFT_161524</name>
</gene>
<dbReference type="EMBL" id="JAGSXJ010000044">
    <property type="protein sequence ID" value="KAH6662903.1"/>
    <property type="molecule type" value="Genomic_DNA"/>
</dbReference>
<dbReference type="Proteomes" id="UP000770015">
    <property type="component" value="Unassembled WGS sequence"/>
</dbReference>
<protein>
    <submittedName>
        <fullName evidence="6">Uncharacterized protein</fullName>
    </submittedName>
</protein>
<comment type="subcellular location">
    <subcellularLocation>
        <location evidence="1">Nucleus</location>
    </subcellularLocation>
</comment>
<proteinExistence type="predicted"/>
<dbReference type="OrthoDB" id="424974at2759"/>
<evidence type="ECO:0000256" key="3">
    <source>
        <dbReference type="ARBA" id="ARBA00023015"/>
    </source>
</evidence>
<dbReference type="InterPro" id="IPR050815">
    <property type="entry name" value="TF_fung"/>
</dbReference>
<dbReference type="PANTHER" id="PTHR47338">
    <property type="entry name" value="ZN(II)2CYS6 TRANSCRIPTION FACTOR (EUROFUNG)-RELATED"/>
    <property type="match status" value="1"/>
</dbReference>
<keyword evidence="4" id="KW-0804">Transcription</keyword>
<keyword evidence="3" id="KW-0805">Transcription regulation</keyword>